<keyword evidence="3" id="KW-1185">Reference proteome</keyword>
<dbReference type="EMBL" id="AMCV02000027">
    <property type="protein sequence ID" value="TDZ17721.1"/>
    <property type="molecule type" value="Genomic_DNA"/>
</dbReference>
<reference evidence="3" key="1">
    <citation type="journal article" date="2013" name="New Phytol.">
        <title>Comparative genomic and transcriptomic analyses reveal the hemibiotrophic stage shift of Colletotrichum fungi.</title>
        <authorList>
            <person name="Gan P."/>
            <person name="Ikeda K."/>
            <person name="Irieda H."/>
            <person name="Narusaka M."/>
            <person name="O'Connell R.J."/>
            <person name="Narusaka Y."/>
            <person name="Takano Y."/>
            <person name="Kubo Y."/>
            <person name="Shirasu K."/>
        </authorList>
    </citation>
    <scope>NUCLEOTIDE SEQUENCE [LARGE SCALE GENOMIC DNA]</scope>
    <source>
        <strain evidence="3">104-T / ATCC 96160 / CBS 514.97 / LARS 414 / MAFF 240422</strain>
    </source>
</reference>
<feature type="compositionally biased region" description="Polar residues" evidence="1">
    <location>
        <begin position="1"/>
        <end position="17"/>
    </location>
</feature>
<sequence>MNSLEQQSQKPAATTTKWRGFRARNPTVPNTALEVGRKRIWGLMASQAVREAVHAQEHRTPSTIDGISKRFLWDGRLAIDFQLAGAVRSCVILIFPAAT</sequence>
<evidence type="ECO:0000256" key="1">
    <source>
        <dbReference type="SAM" id="MobiDB-lite"/>
    </source>
</evidence>
<dbReference type="AlphaFoldDB" id="A0A484FJ69"/>
<comment type="caution">
    <text evidence="2">The sequence shown here is derived from an EMBL/GenBank/DDBJ whole genome shotgun (WGS) entry which is preliminary data.</text>
</comment>
<protein>
    <submittedName>
        <fullName evidence="2">Uncharacterized protein</fullName>
    </submittedName>
</protein>
<accession>A0A484FJ69</accession>
<evidence type="ECO:0000313" key="3">
    <source>
        <dbReference type="Proteomes" id="UP000014480"/>
    </source>
</evidence>
<evidence type="ECO:0000313" key="2">
    <source>
        <dbReference type="EMBL" id="TDZ17721.1"/>
    </source>
</evidence>
<reference evidence="3" key="2">
    <citation type="journal article" date="2019" name="Mol. Plant Microbe Interact.">
        <title>Genome sequence resources for four phytopathogenic fungi from the Colletotrichum orbiculare species complex.</title>
        <authorList>
            <person name="Gan P."/>
            <person name="Tsushima A."/>
            <person name="Narusaka M."/>
            <person name="Narusaka Y."/>
            <person name="Takano Y."/>
            <person name="Kubo Y."/>
            <person name="Shirasu K."/>
        </authorList>
    </citation>
    <scope>GENOME REANNOTATION</scope>
    <source>
        <strain evidence="3">104-T / ATCC 96160 / CBS 514.97 / LARS 414 / MAFF 240422</strain>
    </source>
</reference>
<proteinExistence type="predicted"/>
<feature type="region of interest" description="Disordered" evidence="1">
    <location>
        <begin position="1"/>
        <end position="24"/>
    </location>
</feature>
<dbReference type="Proteomes" id="UP000014480">
    <property type="component" value="Unassembled WGS sequence"/>
</dbReference>
<organism evidence="2 3">
    <name type="scientific">Colletotrichum orbiculare (strain 104-T / ATCC 96160 / CBS 514.97 / LARS 414 / MAFF 240422)</name>
    <name type="common">Cucumber anthracnose fungus</name>
    <name type="synonym">Colletotrichum lagenarium</name>
    <dbReference type="NCBI Taxonomy" id="1213857"/>
    <lineage>
        <taxon>Eukaryota</taxon>
        <taxon>Fungi</taxon>
        <taxon>Dikarya</taxon>
        <taxon>Ascomycota</taxon>
        <taxon>Pezizomycotina</taxon>
        <taxon>Sordariomycetes</taxon>
        <taxon>Hypocreomycetidae</taxon>
        <taxon>Glomerellales</taxon>
        <taxon>Glomerellaceae</taxon>
        <taxon>Colletotrichum</taxon>
        <taxon>Colletotrichum orbiculare species complex</taxon>
    </lineage>
</organism>
<name>A0A484FJ69_COLOR</name>
<gene>
    <name evidence="2" type="ORF">Cob_v009356</name>
</gene>